<name>A0A5M8PPK3_9LECA</name>
<accession>A0A5M8PPK3</accession>
<dbReference type="OrthoDB" id="1421156at2759"/>
<reference evidence="1 2" key="1">
    <citation type="submission" date="2019-09" db="EMBL/GenBank/DDBJ databases">
        <title>The hologenome of the rock-dwelling lichen Lasallia pustulata.</title>
        <authorList>
            <person name="Greshake Tzovaras B."/>
            <person name="Segers F."/>
            <person name="Bicker A."/>
            <person name="Dal Grande F."/>
            <person name="Otte J."/>
            <person name="Hankeln T."/>
            <person name="Schmitt I."/>
            <person name="Ebersberger I."/>
        </authorList>
    </citation>
    <scope>NUCLEOTIDE SEQUENCE [LARGE SCALE GENOMIC DNA]</scope>
    <source>
        <strain evidence="1">A1-1</strain>
    </source>
</reference>
<evidence type="ECO:0000313" key="2">
    <source>
        <dbReference type="Proteomes" id="UP000324767"/>
    </source>
</evidence>
<proteinExistence type="predicted"/>
<dbReference type="AlphaFoldDB" id="A0A5M8PPK3"/>
<organism evidence="1 2">
    <name type="scientific">Lasallia pustulata</name>
    <dbReference type="NCBI Taxonomy" id="136370"/>
    <lineage>
        <taxon>Eukaryota</taxon>
        <taxon>Fungi</taxon>
        <taxon>Dikarya</taxon>
        <taxon>Ascomycota</taxon>
        <taxon>Pezizomycotina</taxon>
        <taxon>Lecanoromycetes</taxon>
        <taxon>OSLEUM clade</taxon>
        <taxon>Umbilicariomycetidae</taxon>
        <taxon>Umbilicariales</taxon>
        <taxon>Umbilicariaceae</taxon>
        <taxon>Lasallia</taxon>
    </lineage>
</organism>
<comment type="caution">
    <text evidence="1">The sequence shown here is derived from an EMBL/GenBank/DDBJ whole genome shotgun (WGS) entry which is preliminary data.</text>
</comment>
<dbReference type="EMBL" id="VXIT01000007">
    <property type="protein sequence ID" value="KAA6411486.1"/>
    <property type="molecule type" value="Genomic_DNA"/>
</dbReference>
<sequence>MPLLEITGITSLGYNFWVAFCFLHSEKEVVNALRECRHTVDWLSKQRKNGTLFYSEWLALVNALTSDAFDTAYDEFKIKWNDKCWHLIDYLDETWFRLLKTRFVRA</sequence>
<protein>
    <submittedName>
        <fullName evidence="1">Uncharacterized protein</fullName>
    </submittedName>
</protein>
<dbReference type="Proteomes" id="UP000324767">
    <property type="component" value="Unassembled WGS sequence"/>
</dbReference>
<evidence type="ECO:0000313" key="1">
    <source>
        <dbReference type="EMBL" id="KAA6411486.1"/>
    </source>
</evidence>
<gene>
    <name evidence="1" type="ORF">FRX48_04766</name>
</gene>